<dbReference type="EMBL" id="AP018786">
    <property type="protein sequence ID" value="BBF23026.1"/>
    <property type="molecule type" value="Genomic_DNA"/>
</dbReference>
<evidence type="ECO:0000313" key="2">
    <source>
        <dbReference type="Proteomes" id="UP000271003"/>
    </source>
</evidence>
<dbReference type="AlphaFoldDB" id="A0A2Z6IEC4"/>
<evidence type="ECO:0000313" key="1">
    <source>
        <dbReference type="EMBL" id="BBF23026.1"/>
    </source>
</evidence>
<gene>
    <name evidence="1" type="ORF">SUTMEG_09170</name>
</gene>
<name>A0A2Z6IEC4_9BURK</name>
<dbReference type="KEGG" id="sutt:SUTMEG_09170"/>
<dbReference type="Proteomes" id="UP000271003">
    <property type="component" value="Chromosome"/>
</dbReference>
<accession>A0A2Z6IEC4</accession>
<proteinExistence type="predicted"/>
<reference evidence="1 2" key="1">
    <citation type="journal article" date="2018" name="Int. J. Syst. Evol. Microbiol.">
        <title>Mesosutterella multiformis gen. nov., sp. nov., a member of the family Sutterellaceae and Sutterella megalosphaeroides sp. nov., isolated from human faeces.</title>
        <authorList>
            <person name="Sakamoto M."/>
            <person name="Ikeyama N."/>
            <person name="Kunihiro T."/>
            <person name="Iino T."/>
            <person name="Yuki M."/>
            <person name="Ohkuma M."/>
        </authorList>
    </citation>
    <scope>NUCLEOTIDE SEQUENCE [LARGE SCALE GENOMIC DNA]</scope>
    <source>
        <strain evidence="1 2">6FBBBH3</strain>
    </source>
</reference>
<sequence length="62" mass="7443">MPLELKFQLETLSRERGMPISFVLKMYIEEAVRRNEPFWWLLDEEESMNEPRRDDRAVGGNS</sequence>
<organism evidence="1 2">
    <name type="scientific">Sutterella megalosphaeroides</name>
    <dbReference type="NCBI Taxonomy" id="2494234"/>
    <lineage>
        <taxon>Bacteria</taxon>
        <taxon>Pseudomonadati</taxon>
        <taxon>Pseudomonadota</taxon>
        <taxon>Betaproteobacteria</taxon>
        <taxon>Burkholderiales</taxon>
        <taxon>Sutterellaceae</taxon>
        <taxon>Sutterella</taxon>
    </lineage>
</organism>
<keyword evidence="2" id="KW-1185">Reference proteome</keyword>
<protein>
    <submittedName>
        <fullName evidence="1">Uncharacterized protein</fullName>
    </submittedName>
</protein>